<reference evidence="16 17" key="1">
    <citation type="journal article" date="2004" name="Science">
        <title>The Ashbya gossypii genome as a tool for mapping the ancient Saccharomyces cerevisiae genome.</title>
        <authorList>
            <person name="Dietrich F.S."/>
            <person name="Voegeli S."/>
            <person name="Brachat S."/>
            <person name="Lerch A."/>
            <person name="Gates K."/>
            <person name="Steiner S."/>
            <person name="Mohr C."/>
            <person name="Pohlmann R."/>
            <person name="Luedi P."/>
            <person name="Choi S."/>
            <person name="Wing R.A."/>
            <person name="Flavier A."/>
            <person name="Gaffney T.D."/>
            <person name="Philippsen P."/>
        </authorList>
    </citation>
    <scope>NUCLEOTIDE SEQUENCE [LARGE SCALE GENOMIC DNA]</scope>
    <source>
        <strain evidence="17">ATCC 10895 / CBS 109.51 / FGSC 9923 / NRRL Y-1056</strain>
    </source>
</reference>
<dbReference type="Gene3D" id="3.40.30.10">
    <property type="entry name" value="Glutaredoxin"/>
    <property type="match status" value="4"/>
</dbReference>
<dbReference type="GO" id="GO:0015035">
    <property type="term" value="F:protein-disulfide reductase activity"/>
    <property type="evidence" value="ECO:0007669"/>
    <property type="project" value="UniProtKB-ARBA"/>
</dbReference>
<evidence type="ECO:0000256" key="9">
    <source>
        <dbReference type="ARBA" id="ARBA00023235"/>
    </source>
</evidence>
<dbReference type="CDD" id="cd02961">
    <property type="entry name" value="PDI_a_family"/>
    <property type="match status" value="1"/>
</dbReference>
<keyword evidence="9" id="KW-0413">Isomerase</keyword>
<keyword evidence="17" id="KW-1185">Reference proteome</keyword>
<comment type="subcellular location">
    <subcellularLocation>
        <location evidence="2">Endoplasmic reticulum lumen</location>
    </subcellularLocation>
</comment>
<dbReference type="EC" id="5.3.4.1" evidence="4"/>
<dbReference type="InterPro" id="IPR036249">
    <property type="entry name" value="Thioredoxin-like_sf"/>
</dbReference>
<dbReference type="InterPro" id="IPR013766">
    <property type="entry name" value="Thioredoxin_domain"/>
</dbReference>
<feature type="compositionally biased region" description="Acidic residues" evidence="13">
    <location>
        <begin position="508"/>
        <end position="519"/>
    </location>
</feature>
<feature type="disulfide bond" description="Redox-active" evidence="12">
    <location>
        <begin position="399"/>
        <end position="402"/>
    </location>
</feature>
<dbReference type="InterPro" id="IPR005792">
    <property type="entry name" value="Prot_disulphide_isomerase"/>
</dbReference>
<evidence type="ECO:0000256" key="8">
    <source>
        <dbReference type="ARBA" id="ARBA00023157"/>
    </source>
</evidence>
<gene>
    <name evidence="16" type="ORF">AGOS_AFR718W</name>
</gene>
<dbReference type="EMBL" id="AE016819">
    <property type="protein sequence ID" value="AAS54090.2"/>
    <property type="molecule type" value="Genomic_DNA"/>
</dbReference>
<feature type="domain" description="Thioredoxin" evidence="15">
    <location>
        <begin position="20"/>
        <end position="138"/>
    </location>
</feature>
<evidence type="ECO:0000256" key="14">
    <source>
        <dbReference type="SAM" id="SignalP"/>
    </source>
</evidence>
<dbReference type="FunFam" id="3.40.30.10:FF:000139">
    <property type="entry name" value="Protein disulfide-isomerase"/>
    <property type="match status" value="1"/>
</dbReference>
<evidence type="ECO:0000256" key="11">
    <source>
        <dbReference type="ARBA" id="ARBA00039846"/>
    </source>
</evidence>
<dbReference type="InParanoid" id="Q751V7"/>
<keyword evidence="10 12" id="KW-0676">Redox-active center</keyword>
<dbReference type="FunFam" id="3.40.30.10:FF:000154">
    <property type="entry name" value="Protein disulfide-isomerase"/>
    <property type="match status" value="1"/>
</dbReference>
<dbReference type="PROSITE" id="PS00194">
    <property type="entry name" value="THIOREDOXIN_1"/>
    <property type="match status" value="2"/>
</dbReference>
<dbReference type="eggNOG" id="KOG0190">
    <property type="taxonomic scope" value="Eukaryota"/>
</dbReference>
<evidence type="ECO:0000313" key="17">
    <source>
        <dbReference type="Proteomes" id="UP000000591"/>
    </source>
</evidence>
<dbReference type="CDD" id="cd02981">
    <property type="entry name" value="PDI_b_family"/>
    <property type="match status" value="1"/>
</dbReference>
<dbReference type="PRINTS" id="PR00421">
    <property type="entry name" value="THIOREDOXIN"/>
</dbReference>
<dbReference type="CDD" id="cd02982">
    <property type="entry name" value="PDI_b'_family"/>
    <property type="match status" value="1"/>
</dbReference>
<dbReference type="Proteomes" id="UP000000591">
    <property type="component" value="Chromosome VI"/>
</dbReference>
<dbReference type="KEGG" id="ago:AGOS_AFR718W"/>
<dbReference type="STRING" id="284811.Q751V7"/>
<evidence type="ECO:0000256" key="4">
    <source>
        <dbReference type="ARBA" id="ARBA00012723"/>
    </source>
</evidence>
<evidence type="ECO:0000256" key="3">
    <source>
        <dbReference type="ARBA" id="ARBA00006347"/>
    </source>
</evidence>
<feature type="disulfide bond" description="Redox-active" evidence="12">
    <location>
        <begin position="59"/>
        <end position="62"/>
    </location>
</feature>
<evidence type="ECO:0000256" key="5">
    <source>
        <dbReference type="ARBA" id="ARBA00022729"/>
    </source>
</evidence>
<dbReference type="OrthoDB" id="427280at2759"/>
<dbReference type="PANTHER" id="PTHR18929:SF132">
    <property type="entry name" value="PROTEIN DISULFIDE-ISOMERASE A3"/>
    <property type="match status" value="1"/>
</dbReference>
<keyword evidence="6" id="KW-0677">Repeat</keyword>
<dbReference type="FunCoup" id="Q751V7">
    <property type="interactions" value="810"/>
</dbReference>
<proteinExistence type="inferred from homology"/>
<dbReference type="RefSeq" id="NP_986266.2">
    <property type="nucleotide sequence ID" value="NM_212402.2"/>
</dbReference>
<evidence type="ECO:0000256" key="1">
    <source>
        <dbReference type="ARBA" id="ARBA00001182"/>
    </source>
</evidence>
<feature type="chain" id="PRO_5004285329" description="Protein disulfide-isomerase" evidence="14">
    <location>
        <begin position="22"/>
        <end position="519"/>
    </location>
</feature>
<evidence type="ECO:0000256" key="10">
    <source>
        <dbReference type="ARBA" id="ARBA00023284"/>
    </source>
</evidence>
<dbReference type="Pfam" id="PF13848">
    <property type="entry name" value="Thioredoxin_6"/>
    <property type="match status" value="1"/>
</dbReference>
<dbReference type="GeneID" id="4622555"/>
<protein>
    <recommendedName>
        <fullName evidence="11">Protein disulfide-isomerase</fullName>
        <ecNumber evidence="4">5.3.4.1</ecNumber>
    </recommendedName>
</protein>
<evidence type="ECO:0000256" key="2">
    <source>
        <dbReference type="ARBA" id="ARBA00004319"/>
    </source>
</evidence>
<dbReference type="CDD" id="cd02995">
    <property type="entry name" value="PDI_a_PDI_a'_C"/>
    <property type="match status" value="1"/>
</dbReference>
<dbReference type="GO" id="GO:0034976">
    <property type="term" value="P:response to endoplasmic reticulum stress"/>
    <property type="evidence" value="ECO:0000318"/>
    <property type="project" value="GO_Central"/>
</dbReference>
<keyword evidence="8 12" id="KW-1015">Disulfide bond</keyword>
<feature type="signal peptide" evidence="14">
    <location>
        <begin position="1"/>
        <end position="21"/>
    </location>
</feature>
<evidence type="ECO:0000256" key="13">
    <source>
        <dbReference type="SAM" id="MobiDB-lite"/>
    </source>
</evidence>
<sequence length="519" mass="57555">MLFDKRFVLSIAGLLAQFAQAQDATAPEDSAVVKLTGETFGKFLEENPLVMAEFYAPWCGHCKHLAPEYVKAAGELAEKGIKLAQVDCEQELDLCAGQNVRGYPTLKVFHSGASEEGMPYTGARKAEEIVAYMLRQAEPAVTVLEGKEAAQDLEDLLAESKTAVVVDGGVKGLNESFYELANLLRNDFVFVQYPTKKPTLAVHLPGEKEPIVFEGKNTTLPHLVDWISVESLPYFGEVDAITYQKYMTSDLPLAYFFYSSEEEREQYAGLFRKLGKAHRGSLNFAGLDAVKYGQHAENLNMKQQFPLFVIHNATSDLKYGLPQLSDEEVSAGTAVTIKEADIEKFVVDFLDSKIEPIIKSEDVPEVQESSVYKLVATTHDQIVKDEDKDVLVKYYAPWCGHCKKMAPTFEELADVYANDEDAKNKVLIADIDATLNDVHGVVIEGFPTIVLYPAGKDSTPVVYQRSRSLEEFLDFIKEEGTHKVDGQAIHARNAETAADKPAEKAEAEAEDADLERDEL</sequence>
<feature type="domain" description="Thioredoxin" evidence="15">
    <location>
        <begin position="352"/>
        <end position="481"/>
    </location>
</feature>
<dbReference type="OMA" id="FFGMKKD"/>
<dbReference type="InterPro" id="IPR017937">
    <property type="entry name" value="Thioredoxin_CS"/>
</dbReference>
<comment type="similarity">
    <text evidence="3">Belongs to the protein disulfide isomerase family.</text>
</comment>
<evidence type="ECO:0000256" key="7">
    <source>
        <dbReference type="ARBA" id="ARBA00022824"/>
    </source>
</evidence>
<evidence type="ECO:0000259" key="15">
    <source>
        <dbReference type="PROSITE" id="PS51352"/>
    </source>
</evidence>
<evidence type="ECO:0000256" key="12">
    <source>
        <dbReference type="PIRSR" id="PIRSR605792-51"/>
    </source>
</evidence>
<dbReference type="GO" id="GO:0005788">
    <property type="term" value="C:endoplasmic reticulum lumen"/>
    <property type="evidence" value="ECO:0007669"/>
    <property type="project" value="UniProtKB-SubCell"/>
</dbReference>
<evidence type="ECO:0000313" key="16">
    <source>
        <dbReference type="EMBL" id="AAS54090.2"/>
    </source>
</evidence>
<dbReference type="AlphaFoldDB" id="Q751V7"/>
<feature type="region of interest" description="Disordered" evidence="13">
    <location>
        <begin position="486"/>
        <end position="519"/>
    </location>
</feature>
<organism evidence="16 17">
    <name type="scientific">Eremothecium gossypii (strain ATCC 10895 / CBS 109.51 / FGSC 9923 / NRRL Y-1056)</name>
    <name type="common">Yeast</name>
    <name type="synonym">Ashbya gossypii</name>
    <dbReference type="NCBI Taxonomy" id="284811"/>
    <lineage>
        <taxon>Eukaryota</taxon>
        <taxon>Fungi</taxon>
        <taxon>Dikarya</taxon>
        <taxon>Ascomycota</taxon>
        <taxon>Saccharomycotina</taxon>
        <taxon>Saccharomycetes</taxon>
        <taxon>Saccharomycetales</taxon>
        <taxon>Saccharomycetaceae</taxon>
        <taxon>Eremothecium</taxon>
    </lineage>
</organism>
<dbReference type="GO" id="GO:0006457">
    <property type="term" value="P:protein folding"/>
    <property type="evidence" value="ECO:0000318"/>
    <property type="project" value="GO_Central"/>
</dbReference>
<dbReference type="PANTHER" id="PTHR18929">
    <property type="entry name" value="PROTEIN DISULFIDE ISOMERASE"/>
    <property type="match status" value="1"/>
</dbReference>
<accession>Q751V7</accession>
<dbReference type="SUPFAM" id="SSF52833">
    <property type="entry name" value="Thioredoxin-like"/>
    <property type="match status" value="4"/>
</dbReference>
<dbReference type="PROSITE" id="PS51352">
    <property type="entry name" value="THIOREDOXIN_2"/>
    <property type="match status" value="2"/>
</dbReference>
<dbReference type="GO" id="GO:0003756">
    <property type="term" value="F:protein disulfide isomerase activity"/>
    <property type="evidence" value="ECO:0000318"/>
    <property type="project" value="GO_Central"/>
</dbReference>
<feature type="compositionally biased region" description="Basic and acidic residues" evidence="13">
    <location>
        <begin position="497"/>
        <end position="507"/>
    </location>
</feature>
<keyword evidence="7" id="KW-0256">Endoplasmic reticulum</keyword>
<dbReference type="FunFam" id="3.40.30.10:FF:000017">
    <property type="entry name" value="Protein disulfide-isomerase A4"/>
    <property type="match status" value="1"/>
</dbReference>
<name>Q751V7_EREGS</name>
<comment type="catalytic activity">
    <reaction evidence="1">
        <text>Catalyzes the rearrangement of -S-S- bonds in proteins.</text>
        <dbReference type="EC" id="5.3.4.1"/>
    </reaction>
</comment>
<dbReference type="GO" id="GO:0005783">
    <property type="term" value="C:endoplasmic reticulum"/>
    <property type="evidence" value="ECO:0000318"/>
    <property type="project" value="GO_Central"/>
</dbReference>
<dbReference type="Pfam" id="PF00085">
    <property type="entry name" value="Thioredoxin"/>
    <property type="match status" value="2"/>
</dbReference>
<reference evidence="17" key="2">
    <citation type="journal article" date="2013" name="G3 (Bethesda)">
        <title>Genomes of Ashbya fungi isolated from insects reveal four mating-type loci, numerous translocations, lack of transposons, and distinct gene duplications.</title>
        <authorList>
            <person name="Dietrich F.S."/>
            <person name="Voegeli S."/>
            <person name="Kuo S."/>
            <person name="Philippsen P."/>
        </authorList>
    </citation>
    <scope>GENOME REANNOTATION</scope>
    <source>
        <strain evidence="17">ATCC 10895 / CBS 109.51 / FGSC 9923 / NRRL Y-1056</strain>
    </source>
</reference>
<dbReference type="HOGENOM" id="CLU_025879_5_0_1"/>
<dbReference type="GO" id="GO:0051082">
    <property type="term" value="F:unfolded protein binding"/>
    <property type="evidence" value="ECO:0007669"/>
    <property type="project" value="UniProtKB-ARBA"/>
</dbReference>
<evidence type="ECO:0000256" key="6">
    <source>
        <dbReference type="ARBA" id="ARBA00022737"/>
    </source>
</evidence>
<keyword evidence="5 14" id="KW-0732">Signal</keyword>
<dbReference type="NCBIfam" id="TIGR01130">
    <property type="entry name" value="ER_PDI_fam"/>
    <property type="match status" value="1"/>
</dbReference>